<sequence length="51" mass="5993">MVVCCSSCNNGSLLGSLFCYNFLFWDCISNSFYPFFYELCCRLSKYCSYSY</sequence>
<reference evidence="1" key="1">
    <citation type="journal article" date="2015" name="Front. Microbiol.">
        <title>Combining genomic sequencing methods to explore viral diversity and reveal potential virus-host interactions.</title>
        <authorList>
            <person name="Chow C.E."/>
            <person name="Winget D.M."/>
            <person name="White R.A.III."/>
            <person name="Hallam S.J."/>
            <person name="Suttle C.A."/>
        </authorList>
    </citation>
    <scope>NUCLEOTIDE SEQUENCE</scope>
    <source>
        <strain evidence="1">Anoxic3_7</strain>
    </source>
</reference>
<accession>A0A0F7L4F0</accession>
<protein>
    <submittedName>
        <fullName evidence="1">Uncharacterized protein</fullName>
    </submittedName>
</protein>
<proteinExistence type="predicted"/>
<name>A0A0F7L4F0_9VIRU</name>
<organism evidence="1">
    <name type="scientific">uncultured marine virus</name>
    <dbReference type="NCBI Taxonomy" id="186617"/>
    <lineage>
        <taxon>Viruses</taxon>
        <taxon>environmental samples</taxon>
    </lineage>
</organism>
<dbReference type="EMBL" id="KR029582">
    <property type="protein sequence ID" value="AKH46368.1"/>
    <property type="molecule type" value="Genomic_DNA"/>
</dbReference>
<reference evidence="1" key="2">
    <citation type="submission" date="2015-03" db="EMBL/GenBank/DDBJ databases">
        <authorList>
            <person name="Chow C.-E.T."/>
            <person name="Winget D.M."/>
            <person name="White R.A.III."/>
            <person name="Hallam S.J."/>
            <person name="Suttle C.A."/>
        </authorList>
    </citation>
    <scope>NUCLEOTIDE SEQUENCE</scope>
    <source>
        <strain evidence="1">Anoxic3_7</strain>
    </source>
</reference>
<evidence type="ECO:0000313" key="1">
    <source>
        <dbReference type="EMBL" id="AKH46368.1"/>
    </source>
</evidence>